<evidence type="ECO:0000313" key="2">
    <source>
        <dbReference type="EMBL" id="KAG8470973.1"/>
    </source>
</evidence>
<protein>
    <submittedName>
        <fullName evidence="2">Uncharacterized protein</fullName>
    </submittedName>
</protein>
<reference evidence="2" key="1">
    <citation type="submission" date="2021-05" db="EMBL/GenBank/DDBJ databases">
        <title>The genome of the haptophyte Pavlova lutheri (Diacronema luteri, Pavlovales) - a model for lipid biosynthesis in eukaryotic algae.</title>
        <authorList>
            <person name="Hulatt C.J."/>
            <person name="Posewitz M.C."/>
        </authorList>
    </citation>
    <scope>NUCLEOTIDE SEQUENCE</scope>
    <source>
        <strain evidence="2">NIVA-4/92</strain>
    </source>
</reference>
<evidence type="ECO:0000256" key="1">
    <source>
        <dbReference type="SAM" id="SignalP"/>
    </source>
</evidence>
<dbReference type="OrthoDB" id="10413137at2759"/>
<organism evidence="2 3">
    <name type="scientific">Diacronema lutheri</name>
    <name type="common">Unicellular marine alga</name>
    <name type="synonym">Monochrysis lutheri</name>
    <dbReference type="NCBI Taxonomy" id="2081491"/>
    <lineage>
        <taxon>Eukaryota</taxon>
        <taxon>Haptista</taxon>
        <taxon>Haptophyta</taxon>
        <taxon>Pavlovophyceae</taxon>
        <taxon>Pavlovales</taxon>
        <taxon>Pavlovaceae</taxon>
        <taxon>Diacronema</taxon>
    </lineage>
</organism>
<sequence>MASLRRQRFTLVALIPLGRADVWEAAARAAVNKTADCHRDNSPPCACSRRGEDALFGAALSSELPGALDSDLAVDAAREFAILRFAPTAERTRGCARFAIEISGAAGGIGALNATARRISDASGGADIFAHVYAVRDAPAELAVLRAAFGPALRAVVFERWSSAVEEHIFSVANRAASASAPRAFEWLVGQLSDRFSRRRCGVRKAGMSPEHRCAISWRTVLAHVLSMWRKVFLASELRAAHERARACAYDVVVRTRADAKPARALDLRRFVKPVRAAPSTAHALCPMRRRYRKRRAQTWPATACWADDQVGLGGRSAMRAYARLFPEFHRFVWWYPLARADAWMHVSERLLGVHFDWRARAAGAPAGRREPFSWEVKQPDGKIDFNWLLDREVCYRCMSDRAIPQTRKGAGDGVG</sequence>
<feature type="signal peptide" evidence="1">
    <location>
        <begin position="1"/>
        <end position="20"/>
    </location>
</feature>
<keyword evidence="3" id="KW-1185">Reference proteome</keyword>
<accession>A0A8J5XMK6</accession>
<dbReference type="Proteomes" id="UP000751190">
    <property type="component" value="Unassembled WGS sequence"/>
</dbReference>
<gene>
    <name evidence="2" type="ORF">KFE25_009394</name>
</gene>
<proteinExistence type="predicted"/>
<name>A0A8J5XMK6_DIALT</name>
<evidence type="ECO:0000313" key="3">
    <source>
        <dbReference type="Proteomes" id="UP000751190"/>
    </source>
</evidence>
<dbReference type="EMBL" id="JAGTXO010000001">
    <property type="protein sequence ID" value="KAG8470973.1"/>
    <property type="molecule type" value="Genomic_DNA"/>
</dbReference>
<feature type="chain" id="PRO_5035281895" evidence="1">
    <location>
        <begin position="21"/>
        <end position="416"/>
    </location>
</feature>
<keyword evidence="1" id="KW-0732">Signal</keyword>
<dbReference type="AlphaFoldDB" id="A0A8J5XMK6"/>
<comment type="caution">
    <text evidence="2">The sequence shown here is derived from an EMBL/GenBank/DDBJ whole genome shotgun (WGS) entry which is preliminary data.</text>
</comment>